<dbReference type="InterPro" id="IPR003653">
    <property type="entry name" value="Peptidase_C48_C"/>
</dbReference>
<accession>G8JB82</accession>
<reference evidence="7" key="1">
    <citation type="submission" date="2011-10" db="EMBL/GenBank/DDBJ databases">
        <title>Comparative Sequence Analysis Revealed Gene Movement of Ghd7 in the Grass Genomes.</title>
        <authorList>
            <person name="Yang L."/>
            <person name="Li B."/>
            <person name="Sui Y."/>
            <person name="Chen J."/>
            <person name="Shi J."/>
            <person name="Chen M."/>
        </authorList>
    </citation>
    <scope>NUCLEOTIDE SEQUENCE</scope>
</reference>
<evidence type="ECO:0000256" key="2">
    <source>
        <dbReference type="ARBA" id="ARBA00022670"/>
    </source>
</evidence>
<dbReference type="SUPFAM" id="SSF54001">
    <property type="entry name" value="Cysteine proteinases"/>
    <property type="match status" value="2"/>
</dbReference>
<protein>
    <submittedName>
        <fullName evidence="7">Peptidase_C48</fullName>
    </submittedName>
</protein>
<evidence type="ECO:0000256" key="3">
    <source>
        <dbReference type="ARBA" id="ARBA00022801"/>
    </source>
</evidence>
<dbReference type="GO" id="GO:0006508">
    <property type="term" value="P:proteolysis"/>
    <property type="evidence" value="ECO:0007669"/>
    <property type="project" value="UniProtKB-KW"/>
</dbReference>
<dbReference type="Pfam" id="PF02902">
    <property type="entry name" value="Peptidase_C48"/>
    <property type="match status" value="1"/>
</dbReference>
<name>G8JB82_9ORYZ</name>
<evidence type="ECO:0000256" key="1">
    <source>
        <dbReference type="ARBA" id="ARBA00005234"/>
    </source>
</evidence>
<dbReference type="Gene3D" id="3.40.395.10">
    <property type="entry name" value="Adenoviral Proteinase, Chain A"/>
    <property type="match status" value="1"/>
</dbReference>
<comment type="similarity">
    <text evidence="1">Belongs to the peptidase C48 family.</text>
</comment>
<keyword evidence="4" id="KW-0788">Thiol protease</keyword>
<dbReference type="EMBL" id="JN873128">
    <property type="protein sequence ID" value="AER41560.1"/>
    <property type="molecule type" value="Genomic_DNA"/>
</dbReference>
<gene>
    <name evidence="7" type="primary">U4</name>
</gene>
<dbReference type="GO" id="GO:0005634">
    <property type="term" value="C:nucleus"/>
    <property type="evidence" value="ECO:0007669"/>
    <property type="project" value="TreeGrafter"/>
</dbReference>
<sequence length="608" mass="71385">MLIDQVAIDIEEEKVKVIDSVTQECELQSSQSPHKKHKKSHIAQVDPDGVVVGTKSVQVVAQTDDAQQKDQVTMHIEQEEVKVGMCFVEEDNRFLTMLRMTQHNKPKKSHIGKVTPKDYMCTKEDNDLIEYLKLAPEKKVLVNIDGAWLDRKDMECMFHDNMQFNGEVLSAYIHCIRDEKHLLHREGRKVFLENTYICSLLERDGDPKVALSHKIDNINERVQNYLEADMVFLPINIKKSHWYLAVVRAELRELKGLERQIKFALEHNKDLNRNKWKNLDFSTWPVIEKIQEPMQKDGTSCGLWMVNFMEYWTGSSMSDEITQDDINHFRFKLPAILWYSRLNIKNVYQEPEQPAGDKDIPSDVKVIDTTANVPKPSTRIFMDRNEGLHRLSTYIWSIDDKGFLDKEWVRSTTPYPISISLKTIRDILDANKPMDHDCFNLAIRTVACNIARFFIEEKYHFMDLQFCDISQIGRDPRCRDEVDYRKLRKLLECWPGLDYYNTIKDCSTVLLPCCLDKLYSLFIIDRRNRTVYIMDPVAPTLRYTGKDRTMPYIIVLRDIAKHFILAMKLIPRTLRMEFLLDILNSHANECENFPEDLKDLLKQFKNYL</sequence>
<evidence type="ECO:0000256" key="5">
    <source>
        <dbReference type="SAM" id="Coils"/>
    </source>
</evidence>
<feature type="domain" description="Ubiquitin-like protease family profile" evidence="6">
    <location>
        <begin position="147"/>
        <end position="312"/>
    </location>
</feature>
<keyword evidence="5" id="KW-0175">Coiled coil</keyword>
<dbReference type="PROSITE" id="PS50600">
    <property type="entry name" value="ULP_PROTEASE"/>
    <property type="match status" value="1"/>
</dbReference>
<dbReference type="GO" id="GO:0016929">
    <property type="term" value="F:deSUMOylase activity"/>
    <property type="evidence" value="ECO:0007669"/>
    <property type="project" value="TreeGrafter"/>
</dbReference>
<dbReference type="GO" id="GO:0016926">
    <property type="term" value="P:protein desumoylation"/>
    <property type="evidence" value="ECO:0007669"/>
    <property type="project" value="TreeGrafter"/>
</dbReference>
<evidence type="ECO:0000259" key="6">
    <source>
        <dbReference type="PROSITE" id="PS50600"/>
    </source>
</evidence>
<feature type="coiled-coil region" evidence="5">
    <location>
        <begin position="247"/>
        <end position="274"/>
    </location>
</feature>
<keyword evidence="3" id="KW-0378">Hydrolase</keyword>
<keyword evidence="2" id="KW-0645">Protease</keyword>
<dbReference type="PANTHER" id="PTHR12606:SF150">
    <property type="entry name" value="UBIQUITIN-LIKE PROTEASE FAMILY PROFILE DOMAIN-CONTAINING PROTEIN"/>
    <property type="match status" value="1"/>
</dbReference>
<evidence type="ECO:0000256" key="4">
    <source>
        <dbReference type="ARBA" id="ARBA00022807"/>
    </source>
</evidence>
<evidence type="ECO:0000313" key="7">
    <source>
        <dbReference type="EMBL" id="AER41560.1"/>
    </source>
</evidence>
<organism evidence="7">
    <name type="scientific">Oryza australiensis</name>
    <dbReference type="NCBI Taxonomy" id="4532"/>
    <lineage>
        <taxon>Eukaryota</taxon>
        <taxon>Viridiplantae</taxon>
        <taxon>Streptophyta</taxon>
        <taxon>Embryophyta</taxon>
        <taxon>Tracheophyta</taxon>
        <taxon>Spermatophyta</taxon>
        <taxon>Magnoliopsida</taxon>
        <taxon>Liliopsida</taxon>
        <taxon>Poales</taxon>
        <taxon>Poaceae</taxon>
        <taxon>BOP clade</taxon>
        <taxon>Oryzoideae</taxon>
        <taxon>Oryzeae</taxon>
        <taxon>Oryzinae</taxon>
        <taxon>Oryza</taxon>
    </lineage>
</organism>
<proteinExistence type="inferred from homology"/>
<dbReference type="InterPro" id="IPR038765">
    <property type="entry name" value="Papain-like_cys_pep_sf"/>
</dbReference>
<dbReference type="PANTHER" id="PTHR12606">
    <property type="entry name" value="SENTRIN/SUMO-SPECIFIC PROTEASE"/>
    <property type="match status" value="1"/>
</dbReference>
<dbReference type="AlphaFoldDB" id="G8JB82"/>